<protein>
    <submittedName>
        <fullName evidence="2">Sugar phosphate isomerase/epimerase</fullName>
    </submittedName>
</protein>
<keyword evidence="3" id="KW-1185">Reference proteome</keyword>
<dbReference type="Gene3D" id="3.20.20.150">
    <property type="entry name" value="Divalent-metal-dependent TIM barrel enzymes"/>
    <property type="match status" value="1"/>
</dbReference>
<dbReference type="InterPro" id="IPR036237">
    <property type="entry name" value="Xyl_isomerase-like_sf"/>
</dbReference>
<gene>
    <name evidence="2" type="ORF">LZZ85_16365</name>
</gene>
<name>A0ABS9KU58_9BACT</name>
<comment type="caution">
    <text evidence="2">The sequence shown here is derived from an EMBL/GenBank/DDBJ whole genome shotgun (WGS) entry which is preliminary data.</text>
</comment>
<reference evidence="2" key="1">
    <citation type="submission" date="2022-01" db="EMBL/GenBank/DDBJ databases">
        <authorList>
            <person name="Jo J.-H."/>
            <person name="Im W.-T."/>
        </authorList>
    </citation>
    <scope>NUCLEOTIDE SEQUENCE</scope>
    <source>
        <strain evidence="2">NA20</strain>
    </source>
</reference>
<dbReference type="PANTHER" id="PTHR12110:SF21">
    <property type="entry name" value="XYLOSE ISOMERASE-LIKE TIM BARREL DOMAIN-CONTAINING PROTEIN"/>
    <property type="match status" value="1"/>
</dbReference>
<dbReference type="EMBL" id="JAKLTR010000010">
    <property type="protein sequence ID" value="MCG2615871.1"/>
    <property type="molecule type" value="Genomic_DNA"/>
</dbReference>
<proteinExistence type="predicted"/>
<accession>A0ABS9KU58</accession>
<keyword evidence="2" id="KW-0413">Isomerase</keyword>
<dbReference type="InterPro" id="IPR013022">
    <property type="entry name" value="Xyl_isomerase-like_TIM-brl"/>
</dbReference>
<evidence type="ECO:0000313" key="3">
    <source>
        <dbReference type="Proteomes" id="UP001165367"/>
    </source>
</evidence>
<sequence length="310" mass="34682">MSMQLFPPQITCAYLYPITLYGYPPDITHTVAHIREMAAMGFRSIELEGIGPANIDYLFNNQQQIKDTLAESGCELPVLCLVLPQLGSIDPAKRAESLSYFKKGCEVANALGAAGVLDNGPLLPFEYPENAPIQRHYNEELLNHLHLPKGFKWEKYERDLFETFGEACDIAAHYQLVYHMHPCEGSLITTADSFLNFANGVSRENLYFNMDTANQFYFRDNLPLSVLRAAEKISYIHISDNGGNRVEHLAAGDGEIAWNSFFEALQAVGFRGNFGLDIGGAETGIPDLKKAYLDSAVWLQDKLKKYSLNK</sequence>
<dbReference type="GO" id="GO:0016853">
    <property type="term" value="F:isomerase activity"/>
    <property type="evidence" value="ECO:0007669"/>
    <property type="project" value="UniProtKB-KW"/>
</dbReference>
<feature type="domain" description="Xylose isomerase-like TIM barrel" evidence="1">
    <location>
        <begin position="35"/>
        <end position="300"/>
    </location>
</feature>
<dbReference type="SUPFAM" id="SSF51658">
    <property type="entry name" value="Xylose isomerase-like"/>
    <property type="match status" value="1"/>
</dbReference>
<dbReference type="Proteomes" id="UP001165367">
    <property type="component" value="Unassembled WGS sequence"/>
</dbReference>
<evidence type="ECO:0000313" key="2">
    <source>
        <dbReference type="EMBL" id="MCG2615871.1"/>
    </source>
</evidence>
<dbReference type="PANTHER" id="PTHR12110">
    <property type="entry name" value="HYDROXYPYRUVATE ISOMERASE"/>
    <property type="match status" value="1"/>
</dbReference>
<dbReference type="Pfam" id="PF01261">
    <property type="entry name" value="AP_endonuc_2"/>
    <property type="match status" value="1"/>
</dbReference>
<evidence type="ECO:0000259" key="1">
    <source>
        <dbReference type="Pfam" id="PF01261"/>
    </source>
</evidence>
<dbReference type="RefSeq" id="WP_237874282.1">
    <property type="nucleotide sequence ID" value="NZ_JAKLTR010000010.1"/>
</dbReference>
<organism evidence="2 3">
    <name type="scientific">Terrimonas ginsenosidimutans</name>
    <dbReference type="NCBI Taxonomy" id="2908004"/>
    <lineage>
        <taxon>Bacteria</taxon>
        <taxon>Pseudomonadati</taxon>
        <taxon>Bacteroidota</taxon>
        <taxon>Chitinophagia</taxon>
        <taxon>Chitinophagales</taxon>
        <taxon>Chitinophagaceae</taxon>
        <taxon>Terrimonas</taxon>
    </lineage>
</organism>
<dbReference type="InterPro" id="IPR050312">
    <property type="entry name" value="IolE/XylAMocC-like"/>
</dbReference>